<proteinExistence type="predicted"/>
<dbReference type="GO" id="GO:0016787">
    <property type="term" value="F:hydrolase activity"/>
    <property type="evidence" value="ECO:0007669"/>
    <property type="project" value="UniProtKB-KW"/>
</dbReference>
<dbReference type="Gene3D" id="3.40.50.1820">
    <property type="entry name" value="alpha/beta hydrolase"/>
    <property type="match status" value="1"/>
</dbReference>
<gene>
    <name evidence="2" type="ORF">ACFP85_11870</name>
</gene>
<name>A0ABW1XM07_9ALTE</name>
<feature type="signal peptide" evidence="1">
    <location>
        <begin position="1"/>
        <end position="22"/>
    </location>
</feature>
<dbReference type="PANTHER" id="PTHR48098">
    <property type="entry name" value="ENTEROCHELIN ESTERASE-RELATED"/>
    <property type="match status" value="1"/>
</dbReference>
<dbReference type="InterPro" id="IPR029058">
    <property type="entry name" value="AB_hydrolase_fold"/>
</dbReference>
<evidence type="ECO:0000313" key="2">
    <source>
        <dbReference type="EMBL" id="MFC6440841.1"/>
    </source>
</evidence>
<keyword evidence="3" id="KW-1185">Reference proteome</keyword>
<dbReference type="Pfam" id="PF00756">
    <property type="entry name" value="Esterase"/>
    <property type="match status" value="1"/>
</dbReference>
<dbReference type="RefSeq" id="WP_131259752.1">
    <property type="nucleotide sequence ID" value="NZ_JBHSUS010000001.1"/>
</dbReference>
<dbReference type="InterPro" id="IPR000801">
    <property type="entry name" value="Esterase-like"/>
</dbReference>
<protein>
    <submittedName>
        <fullName evidence="2">Alpha/beta hydrolase</fullName>
    </submittedName>
</protein>
<comment type="caution">
    <text evidence="2">The sequence shown here is derived from an EMBL/GenBank/DDBJ whole genome shotgun (WGS) entry which is preliminary data.</text>
</comment>
<evidence type="ECO:0000256" key="1">
    <source>
        <dbReference type="SAM" id="SignalP"/>
    </source>
</evidence>
<dbReference type="PANTHER" id="PTHR48098:SF6">
    <property type="entry name" value="FERRI-BACILLIBACTIN ESTERASE BESA"/>
    <property type="match status" value="1"/>
</dbReference>
<reference evidence="3" key="1">
    <citation type="journal article" date="2019" name="Int. J. Syst. Evol. Microbiol.">
        <title>The Global Catalogue of Microorganisms (GCM) 10K type strain sequencing project: providing services to taxonomists for standard genome sequencing and annotation.</title>
        <authorList>
            <consortium name="The Broad Institute Genomics Platform"/>
            <consortium name="The Broad Institute Genome Sequencing Center for Infectious Disease"/>
            <person name="Wu L."/>
            <person name="Ma J."/>
        </authorList>
    </citation>
    <scope>NUCLEOTIDE SEQUENCE [LARGE SCALE GENOMIC DNA]</scope>
    <source>
        <strain evidence="3">CGMCC 1.16031</strain>
    </source>
</reference>
<organism evidence="2 3">
    <name type="scientific">Pseudobowmanella zhangzhouensis</name>
    <dbReference type="NCBI Taxonomy" id="1537679"/>
    <lineage>
        <taxon>Bacteria</taxon>
        <taxon>Pseudomonadati</taxon>
        <taxon>Pseudomonadota</taxon>
        <taxon>Gammaproteobacteria</taxon>
        <taxon>Alteromonadales</taxon>
        <taxon>Alteromonadaceae</taxon>
    </lineage>
</organism>
<dbReference type="InterPro" id="IPR050583">
    <property type="entry name" value="Mycobacterial_A85_antigen"/>
</dbReference>
<keyword evidence="1" id="KW-0732">Signal</keyword>
<dbReference type="SUPFAM" id="SSF53474">
    <property type="entry name" value="alpha/beta-Hydrolases"/>
    <property type="match status" value="1"/>
</dbReference>
<keyword evidence="2" id="KW-0378">Hydrolase</keyword>
<evidence type="ECO:0000313" key="3">
    <source>
        <dbReference type="Proteomes" id="UP001596364"/>
    </source>
</evidence>
<sequence length="276" mass="30970">MRIWLVAFCIGLVNVTGFLAGAAPADQANGQVLLREVADFNGDQRTLRIYLPPGYDDSQQRYPVLYMHDAQNLFDESTAYAGEWQVDESLDKLASQGLKLIVVGIDHGEQQRLLELSPWTNARFGQASGEDYADFIVNSVKPWVDAEFRTLAGREHTGVMGSSMGGLMSHYLLLNYPQTFSKAGIFSPSYWYSDDVKAFTLSHLPKQDSRLFMLVGGMEGDTMQGDMLAMYQQLLAYGQSPLQIRAVVQADAQHNEAFWRGYFPQAVRWLFLSDTL</sequence>
<dbReference type="EMBL" id="JBHSUS010000001">
    <property type="protein sequence ID" value="MFC6440841.1"/>
    <property type="molecule type" value="Genomic_DNA"/>
</dbReference>
<feature type="chain" id="PRO_5046792949" evidence="1">
    <location>
        <begin position="23"/>
        <end position="276"/>
    </location>
</feature>
<accession>A0ABW1XM07</accession>
<dbReference type="Proteomes" id="UP001596364">
    <property type="component" value="Unassembled WGS sequence"/>
</dbReference>